<feature type="compositionally biased region" description="Polar residues" evidence="2">
    <location>
        <begin position="288"/>
        <end position="305"/>
    </location>
</feature>
<dbReference type="Pfam" id="PF15456">
    <property type="entry name" value="Uds1"/>
    <property type="match status" value="1"/>
</dbReference>
<reference evidence="4" key="1">
    <citation type="journal article" date="2023" name="BMC Genomics">
        <title>Chromosome-level genome assemblies of Cutaneotrichosporon spp. (Trichosporonales, Basidiomycota) reveal imbalanced evolution between nucleotide sequences and chromosome synteny.</title>
        <authorList>
            <person name="Kobayashi Y."/>
            <person name="Kayamori A."/>
            <person name="Aoki K."/>
            <person name="Shiwa Y."/>
            <person name="Matsutani M."/>
            <person name="Fujita N."/>
            <person name="Sugita T."/>
            <person name="Iwasaki W."/>
            <person name="Tanaka N."/>
            <person name="Takashima M."/>
        </authorList>
    </citation>
    <scope>NUCLEOTIDE SEQUENCE</scope>
    <source>
        <strain evidence="4">HIS016</strain>
    </source>
</reference>
<name>A0AAD3TRE6_9TREE</name>
<dbReference type="InterPro" id="IPR029191">
    <property type="entry name" value="Uds1"/>
</dbReference>
<feature type="compositionally biased region" description="Low complexity" evidence="2">
    <location>
        <begin position="40"/>
        <end position="62"/>
    </location>
</feature>
<feature type="compositionally biased region" description="Polar residues" evidence="2">
    <location>
        <begin position="178"/>
        <end position="187"/>
    </location>
</feature>
<feature type="coiled-coil region" evidence="1">
    <location>
        <begin position="454"/>
        <end position="687"/>
    </location>
</feature>
<dbReference type="EMBL" id="BTCM01000002">
    <property type="protein sequence ID" value="GMK55364.1"/>
    <property type="molecule type" value="Genomic_DNA"/>
</dbReference>
<feature type="region of interest" description="Disordered" evidence="2">
    <location>
        <begin position="112"/>
        <end position="228"/>
    </location>
</feature>
<feature type="region of interest" description="Disordered" evidence="2">
    <location>
        <begin position="258"/>
        <end position="305"/>
    </location>
</feature>
<feature type="compositionally biased region" description="Polar residues" evidence="2">
    <location>
        <begin position="23"/>
        <end position="39"/>
    </location>
</feature>
<accession>A0AAD3TRE6</accession>
<feature type="compositionally biased region" description="Pro residues" evidence="2">
    <location>
        <begin position="1"/>
        <end position="10"/>
    </location>
</feature>
<feature type="domain" description="Up-regulated during septation protein 1" evidence="3">
    <location>
        <begin position="320"/>
        <end position="430"/>
    </location>
</feature>
<evidence type="ECO:0000313" key="4">
    <source>
        <dbReference type="EMBL" id="GMK55364.1"/>
    </source>
</evidence>
<keyword evidence="5" id="KW-1185">Reference proteome</keyword>
<comment type="caution">
    <text evidence="4">The sequence shown here is derived from an EMBL/GenBank/DDBJ whole genome shotgun (WGS) entry which is preliminary data.</text>
</comment>
<gene>
    <name evidence="4" type="ORF">CspeluHIS016_0204200</name>
</gene>
<dbReference type="AlphaFoldDB" id="A0AAD3TRE6"/>
<evidence type="ECO:0000313" key="5">
    <source>
        <dbReference type="Proteomes" id="UP001222932"/>
    </source>
</evidence>
<evidence type="ECO:0000259" key="3">
    <source>
        <dbReference type="Pfam" id="PF15456"/>
    </source>
</evidence>
<proteinExistence type="predicted"/>
<feature type="region of interest" description="Disordered" evidence="2">
    <location>
        <begin position="1"/>
        <end position="90"/>
    </location>
</feature>
<keyword evidence="1" id="KW-0175">Coiled coil</keyword>
<feature type="coiled-coil region" evidence="1">
    <location>
        <begin position="1102"/>
        <end position="1167"/>
    </location>
</feature>
<dbReference type="Proteomes" id="UP001222932">
    <property type="component" value="Unassembled WGS sequence"/>
</dbReference>
<feature type="coiled-coil region" evidence="1">
    <location>
        <begin position="386"/>
        <end position="413"/>
    </location>
</feature>
<protein>
    <recommendedName>
        <fullName evidence="3">Up-regulated during septation protein 1 domain-containing protein</fullName>
    </recommendedName>
</protein>
<organism evidence="4 5">
    <name type="scientific">Cutaneotrichosporon spelunceum</name>
    <dbReference type="NCBI Taxonomy" id="1672016"/>
    <lineage>
        <taxon>Eukaryota</taxon>
        <taxon>Fungi</taxon>
        <taxon>Dikarya</taxon>
        <taxon>Basidiomycota</taxon>
        <taxon>Agaricomycotina</taxon>
        <taxon>Tremellomycetes</taxon>
        <taxon>Trichosporonales</taxon>
        <taxon>Trichosporonaceae</taxon>
        <taxon>Cutaneotrichosporon</taxon>
    </lineage>
</organism>
<feature type="coiled-coil region" evidence="1">
    <location>
        <begin position="720"/>
        <end position="747"/>
    </location>
</feature>
<feature type="coiled-coil region" evidence="1">
    <location>
        <begin position="840"/>
        <end position="909"/>
    </location>
</feature>
<sequence>MRGSKPPPVTVPDHAMYRKRNMSSDSVSANAPSPSQSLFSRISGSVKSSPSPRSSGFGIRSPNESATKALPSTPGARPGMLQSKSTGNLASPTISTAELAYDMSSAPSTAGLAYAAPSSVPSTAGLPYASSGPSSASIAQPHPYAQLNSSTGSQCRMDPRGPSEVLAQEPSSLPVAFGQSTNNNIPPSESDYGDNGGYSPSASEDRFTAIPRPNRKLRSRPSNRGLGEEVRVAREALESPPPHLRHAPDERVHAHARNESGFGVPGTNNTSPQTGISASSLGLDMGQSPMSTGETHVTAHHSSNMHSAAPPIGADDINTSLLATQAALDCEKLSVGSWDEAEQWKKELSVITGSLSAAQAKYNRELKFLAMSKKVAYLDSLTTNRRDSTIQSLASLQERVDVAEKELQPLQERVSTLRGRLNEHYAGVLARELRQLQRRESQRSGQPNDPTHALEEAQNREYHYAQRIQELEQRLTAGAAAVGTRSANVTSSPDMDALQRREQDLARRLEEAEAHIREQSNSLEDERERFSDQIRTLETERDTQAKVLSQFEAERDEHFNRAQEHANLLQDLQLTVADHVQHIRHLESERDSHAQQSHQLQTERDAHADRLRALEAQKGSESEQLVSLQAQLATTATSLRTTEADRDRFAELSRSHELDIDRLTDRVEELEEQLAEAGRREELLGSNQRALEENARAFDGAVAQFSSDRDEWLRERDEMAQQHHHQLNDLIAERDDLATERDDITMQRDDLVQKCSQLADKCDGLVKERDTLSKEQDGLAKEREGFAVERDARDLEHQTFVSRHEATTSLSRALNERIGASLGTLLGRPRVEESEMASAVDEVAAQMARRDRDIARLRQEVQDVTDANEGADIDFMRVSSERDDWKQAAEDAKREAAAATAAHRSTQDEHLELVRKMRTQNTEILELKERVAGDGGSPTSSPDLVVKVAKLETELTDVNTALLKAWSVLPAPTASEDAGLNNPRIVSPNSYINFAALQRAYSGAPANDKYSGIDDLLDRIHSVVANGRILIERMANIEKDKERHKANASKAAMLVENSQQALGIYKRQVDLLEEQLHSNLLAIESFQHQVAELEEQLAYKSTAAASEENGELERALAGLRETKERNVQLTMELSTKMTVLAQLEHEIEQLRRHVSRMEKEIEDERRRFQEQHMVILDEMNHAHEQNEALRTKLRVANASSTSVNRTGK</sequence>
<evidence type="ECO:0000256" key="1">
    <source>
        <dbReference type="SAM" id="Coils"/>
    </source>
</evidence>
<reference evidence="4" key="2">
    <citation type="submission" date="2023-06" db="EMBL/GenBank/DDBJ databases">
        <authorList>
            <person name="Kobayashi Y."/>
            <person name="Kayamori A."/>
            <person name="Aoki K."/>
            <person name="Shiwa Y."/>
            <person name="Fujita N."/>
            <person name="Sugita T."/>
            <person name="Iwasaki W."/>
            <person name="Tanaka N."/>
            <person name="Takashima M."/>
        </authorList>
    </citation>
    <scope>NUCLEOTIDE SEQUENCE</scope>
    <source>
        <strain evidence="4">HIS016</strain>
    </source>
</reference>
<evidence type="ECO:0000256" key="2">
    <source>
        <dbReference type="SAM" id="MobiDB-lite"/>
    </source>
</evidence>
<feature type="compositionally biased region" description="Polar residues" evidence="2">
    <location>
        <begin position="266"/>
        <end position="280"/>
    </location>
</feature>